<proteinExistence type="predicted"/>
<name>A0ABV7FAF4_9BURK</name>
<protein>
    <submittedName>
        <fullName evidence="1">Capsular polysaccharide biosynthesis protein</fullName>
    </submittedName>
</protein>
<gene>
    <name evidence="1" type="ORF">ACFOFO_25330</name>
</gene>
<dbReference type="Proteomes" id="UP001595530">
    <property type="component" value="Unassembled WGS sequence"/>
</dbReference>
<evidence type="ECO:0000313" key="1">
    <source>
        <dbReference type="EMBL" id="MFC3111231.1"/>
    </source>
</evidence>
<keyword evidence="2" id="KW-1185">Reference proteome</keyword>
<reference evidence="2" key="1">
    <citation type="journal article" date="2019" name="Int. J. Syst. Evol. Microbiol.">
        <title>The Global Catalogue of Microorganisms (GCM) 10K type strain sequencing project: providing services to taxonomists for standard genome sequencing and annotation.</title>
        <authorList>
            <consortium name="The Broad Institute Genomics Platform"/>
            <consortium name="The Broad Institute Genome Sequencing Center for Infectious Disease"/>
            <person name="Wu L."/>
            <person name="Ma J."/>
        </authorList>
    </citation>
    <scope>NUCLEOTIDE SEQUENCE [LARGE SCALE GENOMIC DNA]</scope>
    <source>
        <strain evidence="2">KCTC 42986</strain>
    </source>
</reference>
<organism evidence="1 2">
    <name type="scientific">Undibacterium arcticum</name>
    <dbReference type="NCBI Taxonomy" id="1762892"/>
    <lineage>
        <taxon>Bacteria</taxon>
        <taxon>Pseudomonadati</taxon>
        <taxon>Pseudomonadota</taxon>
        <taxon>Betaproteobacteria</taxon>
        <taxon>Burkholderiales</taxon>
        <taxon>Oxalobacteraceae</taxon>
        <taxon>Undibacterium</taxon>
    </lineage>
</organism>
<dbReference type="RefSeq" id="WP_390322660.1">
    <property type="nucleotide sequence ID" value="NZ_JBHRTP010000105.1"/>
</dbReference>
<accession>A0ABV7FAF4</accession>
<dbReference type="InterPro" id="IPR007833">
    <property type="entry name" value="Capsule_polysaccharide_synth"/>
</dbReference>
<dbReference type="Pfam" id="PF05159">
    <property type="entry name" value="Capsule_synth"/>
    <property type="match status" value="3"/>
</dbReference>
<sequence length="695" mass="77092">MIGIFSPGIWRIPHLPSFLGTEVHRLGGLTNAALSGIDAIAGWGQRQSTKRSRAFANRRQLSFVCLEDGFLRSLGTGEHFPPLSLVVDGQGVYYDSTRPSALESLLASPVDLLDGIAADVARAKALVLGRRLSKYNHAPLLDASVLRSGDVQRVLVIDQTVGDMSVTLGGAGAETFAAMLAAARAENPQATIYVKTHPEVTSGRKGGYLTDVQDGLVDGVRTVVLRQAINPLSLIEQMNRVYVVTSTMGFEALVAGKPVTVFGMPWYAGWGETDDRQTCVRRTRQRSMYELFAASYFHYSRYLNPVTHQRGTIFDVIDWLERQRDMAARYPDRMICVGFRRWKAANIKPLLSLDQKQVVFVPNVKAAAALGPKSGDCLVYWGRQAPAGLLALAGESSARALRMEDGFVRSVGLGSDLIRPLSLVLDQRGIYFDPTQPSDLEHILDTAQFSEEELDRARHVRAFIVEHGITKYNLEPREKVVWPTGAKEVVLVPGQVEDDASIRYGCTDVKTNLALLQAARRAHPNAFIVYKPHPDVMSGNRAGKLVLAHAREFADHIETRLSVVSCIEACDVVHTMTSLTGFDALLRGKRVVVYGQPFYTGWGLTEDVLKEGAVFARRRRRLTLDELVAGTLLRYPIYWDWDLKGYTTCEAVLHRIVETRNALEANGGLEKLRVGIVRRQWRKLAILARAWVSRD</sequence>
<dbReference type="CDD" id="cd16440">
    <property type="entry name" value="beta_Kdo_transferase_KpsC_1"/>
    <property type="match status" value="1"/>
</dbReference>
<evidence type="ECO:0000313" key="2">
    <source>
        <dbReference type="Proteomes" id="UP001595530"/>
    </source>
</evidence>
<comment type="caution">
    <text evidence="1">The sequence shown here is derived from an EMBL/GenBank/DDBJ whole genome shotgun (WGS) entry which is preliminary data.</text>
</comment>
<dbReference type="CDD" id="cd16439">
    <property type="entry name" value="beta_Kdo_transferase_KpsC_2"/>
    <property type="match status" value="1"/>
</dbReference>
<dbReference type="EMBL" id="JBHRTP010000105">
    <property type="protein sequence ID" value="MFC3111231.1"/>
    <property type="molecule type" value="Genomic_DNA"/>
</dbReference>